<feature type="coiled-coil region" evidence="1">
    <location>
        <begin position="502"/>
        <end position="529"/>
    </location>
</feature>
<sequence length="869" mass="101558">MNVNVHTYSKPKGWEQHSQYASFPDAIHICATNNQRKGIKSCYGHDLKHIYSFREFIKSLHPNWYSAETKFQQYLRLSRIIANLTDIGLELKQAFRLNAMDILDSIRFFVEANIKPSALKDCWLKTEKERVFKIVWNSMLQEDSAIQRHYQTLRRPILKTSILSAISRLCEEPDIKIKDDIHIVLHGFYFVTPEQQIILENFRKQQIKITFFHYFDVRYANTFNFIKAFVTDRFGWPPPEEWIYDSASPGDITKNARTFLSAYEDKPSKLEELEETITGYASFFDFLHDVIFPNIPIDSEQANKVAAPNIISPNAKQLNELLLSYYPELNPKKRNFLSYPIGRYLVSLHQVYNNGQLNLTEEILTDLFSSGWLHGKTLSDNARDYTYDLQQLFPYLEGCTEIKSWISRLEQLINQGIIIEKAFPIGKENRILRSMRSPFAKISHFAVPLDRVKQVKIFIESIQTIINDLFDQADTKNIIDVHFKRLKNILKTHGQGVSLIADENEKLLIQELEQKLNHIRDDSEFLYDDIQTALHFYLSGKLDDEDENYISGFIEIDGEMFKPQDHAIYLTGLDENSLPLGGQSTPWPLQFETFELLSDQHTALELHTIRSRANKSISRYLFFIALNLSPQQLKLSWIKNVLDQDELQPALYVKQLGLQKVDFTTTPAETEVPLTLFDFSQESIRQDEIAVAWETLGFEDFISEYKLCPKRFYYSYITDEYPTFSSDFIHQFMFSEIVRVVRRGANADFETVLQEVSPLFPQWLDFKKHFSVKKVFEYRPGRTGKKTEVSESYSYTETRKNFQFPGFRNEERNEIFYETKASIENIVGEIEAEKNQIMPANPGYACRFCPHIDYCSDAVFPVDLRKENK</sequence>
<keyword evidence="1" id="KW-0175">Coiled coil</keyword>
<accession>A0ABU6PU97</accession>
<dbReference type="EMBL" id="JARTLD010000035">
    <property type="protein sequence ID" value="MED5018467.1"/>
    <property type="molecule type" value="Genomic_DNA"/>
</dbReference>
<proteinExistence type="predicted"/>
<name>A0ABU6PU97_9BACL</name>
<evidence type="ECO:0000313" key="3">
    <source>
        <dbReference type="Proteomes" id="UP001343257"/>
    </source>
</evidence>
<dbReference type="RefSeq" id="WP_328278772.1">
    <property type="nucleotide sequence ID" value="NZ_JARTLD010000035.1"/>
</dbReference>
<evidence type="ECO:0000256" key="1">
    <source>
        <dbReference type="SAM" id="Coils"/>
    </source>
</evidence>
<organism evidence="2 3">
    <name type="scientific">Paenibacillus chibensis</name>
    <dbReference type="NCBI Taxonomy" id="59846"/>
    <lineage>
        <taxon>Bacteria</taxon>
        <taxon>Bacillati</taxon>
        <taxon>Bacillota</taxon>
        <taxon>Bacilli</taxon>
        <taxon>Bacillales</taxon>
        <taxon>Paenibacillaceae</taxon>
        <taxon>Paenibacillus</taxon>
    </lineage>
</organism>
<comment type="caution">
    <text evidence="2">The sequence shown here is derived from an EMBL/GenBank/DDBJ whole genome shotgun (WGS) entry which is preliminary data.</text>
</comment>
<protein>
    <recommendedName>
        <fullName evidence="4">PD-(D/E)XK endonuclease-like domain-containing protein</fullName>
    </recommendedName>
</protein>
<evidence type="ECO:0000313" key="2">
    <source>
        <dbReference type="EMBL" id="MED5018467.1"/>
    </source>
</evidence>
<gene>
    <name evidence="2" type="ORF">P9847_14250</name>
</gene>
<reference evidence="2 3" key="1">
    <citation type="submission" date="2023-03" db="EMBL/GenBank/DDBJ databases">
        <title>Bacillus Genome Sequencing.</title>
        <authorList>
            <person name="Dunlap C."/>
        </authorList>
    </citation>
    <scope>NUCLEOTIDE SEQUENCE [LARGE SCALE GENOMIC DNA]</scope>
    <source>
        <strain evidence="2 3">NRS-52</strain>
    </source>
</reference>
<keyword evidence="3" id="KW-1185">Reference proteome</keyword>
<evidence type="ECO:0008006" key="4">
    <source>
        <dbReference type="Google" id="ProtNLM"/>
    </source>
</evidence>
<dbReference type="Proteomes" id="UP001343257">
    <property type="component" value="Unassembled WGS sequence"/>
</dbReference>